<comment type="similarity">
    <text evidence="1">Belongs to the bacterial solute-binding protein 8 family.</text>
</comment>
<feature type="domain" description="Fe/B12 periplasmic-binding" evidence="3">
    <location>
        <begin position="121"/>
        <end position="385"/>
    </location>
</feature>
<name>A0A6G7XF28_9MICO</name>
<evidence type="ECO:0000313" key="4">
    <source>
        <dbReference type="EMBL" id="QIK62971.1"/>
    </source>
</evidence>
<dbReference type="PANTHER" id="PTHR30535">
    <property type="entry name" value="VITAMIN B12-BINDING PROTEIN"/>
    <property type="match status" value="1"/>
</dbReference>
<accession>A0A6G7XF28</accession>
<feature type="region of interest" description="Disordered" evidence="2">
    <location>
        <begin position="43"/>
        <end position="93"/>
    </location>
</feature>
<organism evidence="4 5">
    <name type="scientific">Leucobacter viscericola</name>
    <dbReference type="NCBI Taxonomy" id="2714935"/>
    <lineage>
        <taxon>Bacteria</taxon>
        <taxon>Bacillati</taxon>
        <taxon>Actinomycetota</taxon>
        <taxon>Actinomycetes</taxon>
        <taxon>Micrococcales</taxon>
        <taxon>Microbacteriaceae</taxon>
        <taxon>Leucobacter</taxon>
    </lineage>
</organism>
<keyword evidence="5" id="KW-1185">Reference proteome</keyword>
<evidence type="ECO:0000313" key="5">
    <source>
        <dbReference type="Proteomes" id="UP000502677"/>
    </source>
</evidence>
<dbReference type="KEGG" id="lvi:G7068_07000"/>
<dbReference type="Gene3D" id="3.40.50.1980">
    <property type="entry name" value="Nitrogenase molybdenum iron protein domain"/>
    <property type="match status" value="2"/>
</dbReference>
<evidence type="ECO:0000256" key="2">
    <source>
        <dbReference type="SAM" id="MobiDB-lite"/>
    </source>
</evidence>
<gene>
    <name evidence="4" type="ORF">G7068_07000</name>
</gene>
<protein>
    <submittedName>
        <fullName evidence="4">ABC transporter substrate-binding protein</fullName>
    </submittedName>
</protein>
<reference evidence="4 5" key="1">
    <citation type="submission" date="2020-03" db="EMBL/GenBank/DDBJ databases">
        <title>Leucobacter sp. nov., isolated from beetles.</title>
        <authorList>
            <person name="Hyun D.-W."/>
            <person name="Bae J.-W."/>
        </authorList>
    </citation>
    <scope>NUCLEOTIDE SEQUENCE [LARGE SCALE GENOMIC DNA]</scope>
    <source>
        <strain evidence="4 5">HDW9C</strain>
    </source>
</reference>
<dbReference type="AlphaFoldDB" id="A0A6G7XF28"/>
<evidence type="ECO:0000259" key="3">
    <source>
        <dbReference type="PROSITE" id="PS50983"/>
    </source>
</evidence>
<dbReference type="InterPro" id="IPR050902">
    <property type="entry name" value="ABC_Transporter_SBP"/>
</dbReference>
<dbReference type="EMBL" id="CP049863">
    <property type="protein sequence ID" value="QIK62971.1"/>
    <property type="molecule type" value="Genomic_DNA"/>
</dbReference>
<dbReference type="PROSITE" id="PS50983">
    <property type="entry name" value="FE_B12_PBP"/>
    <property type="match status" value="1"/>
</dbReference>
<dbReference type="Pfam" id="PF01497">
    <property type="entry name" value="Peripla_BP_2"/>
    <property type="match status" value="1"/>
</dbReference>
<dbReference type="RefSeq" id="WP_166290568.1">
    <property type="nucleotide sequence ID" value="NZ_CP049863.1"/>
</dbReference>
<sequence length="389" mass="40177">MSGTGLRGLRQRKSRQLGSVWRSASVLALVGLLGIGLTACQTSASGTGDGTKKEAVELPPLKDVTPLADPTAYEGPTTAVIGGPSIPPLADPPAPKLPVTVVSKDKAGDKKVEVTDTSRVLALSLSGTLGELVYAYGMSDSLVGRDISTNFDGAEKLPVITRDGHSINAEAVLALDPTLIITDGSIGPTDVVLQLRDAGIPVVTVDRAIDPESSYKTAQQVADALGVGEAAPTLIDHLKTAIADKETEVKALLPKDSSKSPRVAFLYVRGAAGIFYLFGEGSGVDSLIQSIGAVDVAEEAGWKGERPMTEEALVAMDPDVILVMTKGLESAGGVDGLIAAQPSIALTQAGKHRRIIDVDDSVLFAGGTRIPDVIDGLARAIYAPDSLKG</sequence>
<dbReference type="InterPro" id="IPR002491">
    <property type="entry name" value="ABC_transptr_periplasmic_BD"/>
</dbReference>
<dbReference type="PANTHER" id="PTHR30535:SF4">
    <property type="entry name" value="HEMIN-BINDING PERIPLASMIC PROTEIN HMUT"/>
    <property type="match status" value="1"/>
</dbReference>
<dbReference type="SUPFAM" id="SSF53807">
    <property type="entry name" value="Helical backbone' metal receptor"/>
    <property type="match status" value="1"/>
</dbReference>
<dbReference type="Proteomes" id="UP000502677">
    <property type="component" value="Chromosome"/>
</dbReference>
<proteinExistence type="inferred from homology"/>
<evidence type="ECO:0000256" key="1">
    <source>
        <dbReference type="ARBA" id="ARBA00008814"/>
    </source>
</evidence>